<keyword evidence="6" id="KW-0238">DNA-binding</keyword>
<evidence type="ECO:0000256" key="4">
    <source>
        <dbReference type="ARBA" id="ARBA00022691"/>
    </source>
</evidence>
<evidence type="ECO:0000313" key="12">
    <source>
        <dbReference type="EMBL" id="WFN23621.1"/>
    </source>
</evidence>
<dbReference type="RefSeq" id="WP_052760112.1">
    <property type="nucleotide sequence ID" value="NZ_AP018360.1"/>
</dbReference>
<name>A0A250LLA8_9BURK</name>
<comment type="similarity">
    <text evidence="1">Belongs to the N(4)/N(6)-methyltransferase family. N(4) subfamily.</text>
</comment>
<geneLocation type="plasmid" evidence="12 13">
    <name>unnamed1</name>
</geneLocation>
<dbReference type="REBASE" id="194287">
    <property type="entry name" value="M.Bco23361ORF26165P"/>
</dbReference>
<accession>A0A250LLA8</accession>
<geneLocation type="plasmid" evidence="11">
    <name>pBC453</name>
</geneLocation>
<dbReference type="InterPro" id="IPR025745">
    <property type="entry name" value="Mrr-like_N_dom"/>
</dbReference>
<keyword evidence="4" id="KW-0949">S-adenosyl-L-methionine</keyword>
<dbReference type="InterPro" id="IPR001091">
    <property type="entry name" value="RM_Methyltransferase"/>
</dbReference>
<dbReference type="GO" id="GO:0008170">
    <property type="term" value="F:N-methyltransferase activity"/>
    <property type="evidence" value="ECO:0007669"/>
    <property type="project" value="InterPro"/>
</dbReference>
<dbReference type="Proteomes" id="UP001220209">
    <property type="component" value="Plasmid unnamed1"/>
</dbReference>
<dbReference type="Pfam" id="PF01555">
    <property type="entry name" value="N6_N4_Mtase"/>
    <property type="match status" value="1"/>
</dbReference>
<dbReference type="GO" id="GO:0003677">
    <property type="term" value="F:DNA binding"/>
    <property type="evidence" value="ECO:0007669"/>
    <property type="project" value="UniProtKB-KW"/>
</dbReference>
<dbReference type="EMBL" id="AP018360">
    <property type="protein sequence ID" value="BBA45355.1"/>
    <property type="molecule type" value="Genomic_DNA"/>
</dbReference>
<reference evidence="11" key="2">
    <citation type="journal article" date="2017" name="Genome Announc.">
        <title>High-Quality Draft Genome Sequence of Burkholderia contaminans CH-1, a Gram-Negative Bacterium That Metabolizes 2-Azahypoxanthine, a Plant Growth-Regulating Compound.</title>
        <authorList>
            <person name="Choi J.-H."/>
            <person name="Sugiura H."/>
            <person name="Moriuchi R."/>
            <person name="Kawagishi H."/>
            <person name="Dohra H."/>
        </authorList>
    </citation>
    <scope>NUCLEOTIDE SEQUENCE</scope>
    <source>
        <strain evidence="11">CH-1</strain>
        <plasmid evidence="11">pBC453</plasmid>
    </source>
</reference>
<dbReference type="REBASE" id="194290">
    <property type="entry name" value="M.Bco23361ORF24180P"/>
</dbReference>
<proteinExistence type="inferred from homology"/>
<dbReference type="EMBL" id="CP090643">
    <property type="protein sequence ID" value="WFN23621.1"/>
    <property type="molecule type" value="Genomic_DNA"/>
</dbReference>
<dbReference type="GO" id="GO:0015667">
    <property type="term" value="F:site-specific DNA-methyltransferase (cytosine-N4-specific) activity"/>
    <property type="evidence" value="ECO:0007669"/>
    <property type="project" value="UniProtKB-EC"/>
</dbReference>
<dbReference type="Pfam" id="PF14338">
    <property type="entry name" value="Mrr_N"/>
    <property type="match status" value="1"/>
</dbReference>
<dbReference type="InterPro" id="IPR002941">
    <property type="entry name" value="DNA_methylase_N4/N6"/>
</dbReference>
<reference evidence="12 13" key="3">
    <citation type="submission" date="2021-12" db="EMBL/GenBank/DDBJ databases">
        <title>Genomic and phenotypic characterization of three Burkholderia contaminans isolates recovered from different sources.</title>
        <authorList>
            <person name="Lopez De Volder A."/>
            <person name="Fan Y."/>
            <person name="Nunvar J."/>
            <person name="Herrera T."/>
            <person name="Timp W."/>
            <person name="Degrossi J."/>
        </authorList>
    </citation>
    <scope>NUCLEOTIDE SEQUENCE [LARGE SCALE GENOMIC DNA]</scope>
    <source>
        <strain evidence="12 13">LMG 23361</strain>
        <plasmid evidence="12 13">unnamed1</plasmid>
    </source>
</reference>
<evidence type="ECO:0000313" key="13">
    <source>
        <dbReference type="Proteomes" id="UP001220209"/>
    </source>
</evidence>
<evidence type="ECO:0000256" key="8">
    <source>
        <dbReference type="RuleBase" id="RU362026"/>
    </source>
</evidence>
<dbReference type="GO" id="GO:0009307">
    <property type="term" value="P:DNA restriction-modification system"/>
    <property type="evidence" value="ECO:0007669"/>
    <property type="project" value="UniProtKB-KW"/>
</dbReference>
<keyword evidence="3" id="KW-0808">Transferase</keyword>
<comment type="catalytic activity">
    <reaction evidence="7">
        <text>a 2'-deoxycytidine in DNA + S-adenosyl-L-methionine = an N(4)-methyl-2'-deoxycytidine in DNA + S-adenosyl-L-homocysteine + H(+)</text>
        <dbReference type="Rhea" id="RHEA:16857"/>
        <dbReference type="Rhea" id="RHEA-COMP:11369"/>
        <dbReference type="Rhea" id="RHEA-COMP:13674"/>
        <dbReference type="ChEBI" id="CHEBI:15378"/>
        <dbReference type="ChEBI" id="CHEBI:57856"/>
        <dbReference type="ChEBI" id="CHEBI:59789"/>
        <dbReference type="ChEBI" id="CHEBI:85452"/>
        <dbReference type="ChEBI" id="CHEBI:137933"/>
        <dbReference type="EC" id="2.1.1.113"/>
    </reaction>
</comment>
<organism evidence="11">
    <name type="scientific">Burkholderia contaminans</name>
    <dbReference type="NCBI Taxonomy" id="488447"/>
    <lineage>
        <taxon>Bacteria</taxon>
        <taxon>Pseudomonadati</taxon>
        <taxon>Pseudomonadota</taxon>
        <taxon>Betaproteobacteria</taxon>
        <taxon>Burkholderiales</taxon>
        <taxon>Burkholderiaceae</taxon>
        <taxon>Burkholderia</taxon>
        <taxon>Burkholderia cepacia complex</taxon>
    </lineage>
</organism>
<dbReference type="AlphaFoldDB" id="A0A250LLA8"/>
<feature type="domain" description="DNA methylase N-4/N-6" evidence="9">
    <location>
        <begin position="142"/>
        <end position="394"/>
    </location>
</feature>
<evidence type="ECO:0000256" key="3">
    <source>
        <dbReference type="ARBA" id="ARBA00022679"/>
    </source>
</evidence>
<dbReference type="PROSITE" id="PS00093">
    <property type="entry name" value="N4_MTASE"/>
    <property type="match status" value="1"/>
</dbReference>
<protein>
    <recommendedName>
        <fullName evidence="8">Methyltransferase</fullName>
        <ecNumber evidence="8">2.1.1.-</ecNumber>
    </recommendedName>
</protein>
<keyword evidence="11" id="KW-0614">Plasmid</keyword>
<keyword evidence="2" id="KW-0489">Methyltransferase</keyword>
<evidence type="ECO:0000256" key="7">
    <source>
        <dbReference type="ARBA" id="ARBA00049120"/>
    </source>
</evidence>
<evidence type="ECO:0000313" key="11">
    <source>
        <dbReference type="EMBL" id="BBA45355.1"/>
    </source>
</evidence>
<dbReference type="REBASE" id="235657">
    <property type="entry name" value="M.BcoCH1ORF78660P"/>
</dbReference>
<evidence type="ECO:0000259" key="9">
    <source>
        <dbReference type="Pfam" id="PF01555"/>
    </source>
</evidence>
<dbReference type="SUPFAM" id="SSF53335">
    <property type="entry name" value="S-adenosyl-L-methionine-dependent methyltransferases"/>
    <property type="match status" value="1"/>
</dbReference>
<dbReference type="InterPro" id="IPR029063">
    <property type="entry name" value="SAM-dependent_MTases_sf"/>
</dbReference>
<keyword evidence="5" id="KW-0680">Restriction system</keyword>
<dbReference type="PRINTS" id="PR00508">
    <property type="entry name" value="S21N4MTFRASE"/>
</dbReference>
<evidence type="ECO:0000256" key="5">
    <source>
        <dbReference type="ARBA" id="ARBA00022747"/>
    </source>
</evidence>
<evidence type="ECO:0000256" key="1">
    <source>
        <dbReference type="ARBA" id="ARBA00010203"/>
    </source>
</evidence>
<reference evidence="11" key="1">
    <citation type="journal article" date="2016" name="Biosci. Biotechnol. Biochem.">
        <title>Bioconversion of AHX to AOH by resting cells of Burkholderia contaminans CH-1.</title>
        <authorList>
            <person name="Choi J.H."/>
            <person name="Kikuchi A."/>
            <person name="Pumkaeo P."/>
            <person name="Hirai H."/>
            <person name="Tokuyama S."/>
            <person name="Kawagishi H."/>
        </authorList>
    </citation>
    <scope>NUCLEOTIDE SEQUENCE</scope>
    <source>
        <strain evidence="11">CH-1</strain>
        <plasmid evidence="11">pBC453</plasmid>
    </source>
</reference>
<dbReference type="Gene3D" id="3.40.50.150">
    <property type="entry name" value="Vaccinia Virus protein VP39"/>
    <property type="match status" value="1"/>
</dbReference>
<dbReference type="EC" id="2.1.1.-" evidence="8"/>
<dbReference type="OrthoDB" id="9816288at2"/>
<evidence type="ECO:0000256" key="2">
    <source>
        <dbReference type="ARBA" id="ARBA00022603"/>
    </source>
</evidence>
<sequence length="422" mass="46978">MKGKKKELGAAQSSRLAPQGQFVLPILDCLEGEGGRSRTADLCDAVAVKMGVDEETRREVIEIGGRRYNRFDHRVRWAQQLARARALCVPAGRATWELTGKGREALHRAAPGLVITIFTTADGIALYGRAEEAVAHIDDRSVRLLFTSPPYPLLREKQYSNKAANEYVEWLLRIAETWPRKLARDGSVVLNLGDVMNRGEPTYSLYQERLLIRLEDELGWKLCQRFAWQNPSKLPSPAEWVTIKRVRVKGSLEQLYWLAPNDMPYADNRQVLVPYSDSMLNLLSRGGQRKATRPSGHQQRDGAFSIDNGGAIPGNLLTMSNTVSNDPYQRGCREAGLPVHPARAPAGMSGHFIRLCTEVGDTVFDPFSGSFQTGAEAESLGRKWVGSELHLEYIAGGAIRFPGAKIHQPQLLHEMKHPASLF</sequence>
<gene>
    <name evidence="11" type="ORF">BCCH1_78660</name>
    <name evidence="12" type="ORF">LXE91_39485</name>
</gene>
<evidence type="ECO:0000259" key="10">
    <source>
        <dbReference type="Pfam" id="PF14338"/>
    </source>
</evidence>
<feature type="domain" description="Restriction system protein Mrr-like N-terminal" evidence="10">
    <location>
        <begin position="21"/>
        <end position="107"/>
    </location>
</feature>
<dbReference type="GO" id="GO:0032259">
    <property type="term" value="P:methylation"/>
    <property type="evidence" value="ECO:0007669"/>
    <property type="project" value="UniProtKB-KW"/>
</dbReference>
<evidence type="ECO:0000256" key="6">
    <source>
        <dbReference type="ARBA" id="ARBA00023125"/>
    </source>
</evidence>
<dbReference type="InterPro" id="IPR017985">
    <property type="entry name" value="MeTrfase_CN4_CS"/>
</dbReference>